<comment type="caution">
    <text evidence="1">The sequence shown here is derived from an EMBL/GenBank/DDBJ whole genome shotgun (WGS) entry which is preliminary data.</text>
</comment>
<dbReference type="Pfam" id="PF05768">
    <property type="entry name" value="Glrx-like"/>
    <property type="match status" value="1"/>
</dbReference>
<evidence type="ECO:0000313" key="1">
    <source>
        <dbReference type="EMBL" id="OIQ96442.1"/>
    </source>
</evidence>
<reference evidence="1" key="1">
    <citation type="submission" date="2016-10" db="EMBL/GenBank/DDBJ databases">
        <title>Sequence of Gallionella enrichment culture.</title>
        <authorList>
            <person name="Poehlein A."/>
            <person name="Muehling M."/>
            <person name="Daniel R."/>
        </authorList>
    </citation>
    <scope>NUCLEOTIDE SEQUENCE</scope>
</reference>
<accession>A0A1J5RLQ3</accession>
<proteinExistence type="predicted"/>
<protein>
    <recommendedName>
        <fullName evidence="2">Glutaredoxin 2</fullName>
    </recommendedName>
</protein>
<dbReference type="AlphaFoldDB" id="A0A1J5RLQ3"/>
<dbReference type="EMBL" id="MLJW01000149">
    <property type="protein sequence ID" value="OIQ96442.1"/>
    <property type="molecule type" value="Genomic_DNA"/>
</dbReference>
<organism evidence="1">
    <name type="scientific">mine drainage metagenome</name>
    <dbReference type="NCBI Taxonomy" id="410659"/>
    <lineage>
        <taxon>unclassified sequences</taxon>
        <taxon>metagenomes</taxon>
        <taxon>ecological metagenomes</taxon>
    </lineage>
</organism>
<evidence type="ECO:0008006" key="2">
    <source>
        <dbReference type="Google" id="ProtNLM"/>
    </source>
</evidence>
<gene>
    <name evidence="1" type="ORF">GALL_216020</name>
</gene>
<name>A0A1J5RLQ3_9ZZZZ</name>
<dbReference type="SUPFAM" id="SSF52833">
    <property type="entry name" value="Thioredoxin-like"/>
    <property type="match status" value="1"/>
</dbReference>
<sequence>MPSLTLYSRTYCHLCHDMQAALEALRGEFEFELRVLDVDADPALLARYDELVPVLTAGGRELCHYFLDGPAVRAYLAS</sequence>
<dbReference type="InterPro" id="IPR008554">
    <property type="entry name" value="Glutaredoxin-like"/>
</dbReference>
<dbReference type="InterPro" id="IPR036249">
    <property type="entry name" value="Thioredoxin-like_sf"/>
</dbReference>
<dbReference type="Gene3D" id="3.40.30.10">
    <property type="entry name" value="Glutaredoxin"/>
    <property type="match status" value="1"/>
</dbReference>